<dbReference type="InterPro" id="IPR004551">
    <property type="entry name" value="Dphthn_synthase"/>
</dbReference>
<keyword evidence="5 6" id="KW-0949">S-adenosyl-L-methionine</keyword>
<dbReference type="AlphaFoldDB" id="D6GUF5"/>
<feature type="domain" description="Tetrapyrrole methylase" evidence="7">
    <location>
        <begin position="1"/>
        <end position="215"/>
    </location>
</feature>
<dbReference type="EMBL" id="GG745546">
    <property type="protein sequence ID" value="EFD93083.1"/>
    <property type="molecule type" value="Genomic_DNA"/>
</dbReference>
<dbReference type="InterPro" id="IPR000878">
    <property type="entry name" value="4pyrrol_Mease"/>
</dbReference>
<dbReference type="GO" id="GO:0004164">
    <property type="term" value="F:diphthine synthase activity"/>
    <property type="evidence" value="ECO:0007669"/>
    <property type="project" value="InterPro"/>
</dbReference>
<dbReference type="PANTHER" id="PTHR10882:SF0">
    <property type="entry name" value="DIPHTHINE METHYL ESTER SYNTHASE"/>
    <property type="match status" value="1"/>
</dbReference>
<evidence type="ECO:0000256" key="3">
    <source>
        <dbReference type="ARBA" id="ARBA00022603"/>
    </source>
</evidence>
<proteinExistence type="inferred from homology"/>
<dbReference type="GO" id="GO:0032259">
    <property type="term" value="P:methylation"/>
    <property type="evidence" value="ECO:0007669"/>
    <property type="project" value="UniProtKB-KW"/>
</dbReference>
<dbReference type="Pfam" id="PF00590">
    <property type="entry name" value="TP_methylase"/>
    <property type="match status" value="1"/>
</dbReference>
<evidence type="ECO:0000256" key="5">
    <source>
        <dbReference type="ARBA" id="ARBA00022691"/>
    </source>
</evidence>
<evidence type="ECO:0000256" key="4">
    <source>
        <dbReference type="ARBA" id="ARBA00022679"/>
    </source>
</evidence>
<feature type="binding site" evidence="6">
    <location>
        <position position="9"/>
    </location>
    <ligand>
        <name>S-adenosyl-L-methionine</name>
        <dbReference type="ChEBI" id="CHEBI:59789"/>
    </ligand>
</feature>
<evidence type="ECO:0000256" key="6">
    <source>
        <dbReference type="PIRSR" id="PIRSR036432-1"/>
    </source>
</evidence>
<dbReference type="InterPro" id="IPR014777">
    <property type="entry name" value="4pyrrole_Mease_sub1"/>
</dbReference>
<sequence length="231" mass="25946">MLYLIGTGLYYLNDLPLRAIDVISSCSEVFIERYTNLNDITFIEKLKKITGKNIEVIGREEVESSFITDKAVDKDIALLIPGDPLAATTHFSLVEECYQKNIAVKIIHASSIFSAVGETGLSIYKFGGTTSIPIYTENFHPESFFDTIEKNINCDYHTLVLLEVRDEKNFVKPIEAMKILKTIEEKNNKNIIKWDSVIVLSQLGSDSQTIKIINEKDINNIKPPCAVIIPG</sequence>
<feature type="binding site" evidence="6">
    <location>
        <position position="83"/>
    </location>
    <ligand>
        <name>S-adenosyl-L-methionine</name>
        <dbReference type="ChEBI" id="CHEBI:59789"/>
    </ligand>
</feature>
<dbReference type="Gene3D" id="3.30.950.10">
    <property type="entry name" value="Methyltransferase, Cobalt-precorrin-4 Transmethylase, Domain 2"/>
    <property type="match status" value="1"/>
</dbReference>
<feature type="binding site" evidence="6">
    <location>
        <position position="86"/>
    </location>
    <ligand>
        <name>S-adenosyl-L-methionine</name>
        <dbReference type="ChEBI" id="CHEBI:59789"/>
    </ligand>
</feature>
<evidence type="ECO:0000256" key="2">
    <source>
        <dbReference type="ARBA" id="ARBA00006729"/>
    </source>
</evidence>
<dbReference type="PIRSF" id="PIRSF036432">
    <property type="entry name" value="Diphthine_synth"/>
    <property type="match status" value="1"/>
</dbReference>
<reference evidence="8 9" key="1">
    <citation type="journal article" date="2010" name="Proc. Natl. Acad. Sci. U.S.A.">
        <title>Enigmatic, ultrasmall, uncultivated Archaea.</title>
        <authorList>
            <person name="Baker B.J."/>
            <person name="Comolli L.R."/>
            <person name="Dick G.J."/>
            <person name="Hauser L.J."/>
            <person name="Hyatt D."/>
            <person name="Dill B.D."/>
            <person name="Land M.L."/>
            <person name="Verberkmoes N.C."/>
            <person name="Hettich R.L."/>
            <person name="Banfield J.F."/>
        </authorList>
    </citation>
    <scope>NUCLEOTIDE SEQUENCE [LARGE SCALE GENOMIC DNA]</scope>
</reference>
<dbReference type="Proteomes" id="UP000009376">
    <property type="component" value="Unassembled WGS sequence"/>
</dbReference>
<evidence type="ECO:0000256" key="1">
    <source>
        <dbReference type="ARBA" id="ARBA00005156"/>
    </source>
</evidence>
<dbReference type="PANTHER" id="PTHR10882">
    <property type="entry name" value="DIPHTHINE SYNTHASE"/>
    <property type="match status" value="1"/>
</dbReference>
<evidence type="ECO:0000313" key="8">
    <source>
        <dbReference type="EMBL" id="EFD93083.1"/>
    </source>
</evidence>
<feature type="binding site" evidence="6">
    <location>
        <position position="162"/>
    </location>
    <ligand>
        <name>S-adenosyl-L-methionine</name>
        <dbReference type="ChEBI" id="CHEBI:59789"/>
    </ligand>
</feature>
<feature type="binding site" evidence="6">
    <location>
        <position position="203"/>
    </location>
    <ligand>
        <name>S-adenosyl-L-methionine</name>
        <dbReference type="ChEBI" id="CHEBI:59789"/>
    </ligand>
</feature>
<keyword evidence="3" id="KW-0489">Methyltransferase</keyword>
<dbReference type="Gene3D" id="3.40.1010.10">
    <property type="entry name" value="Cobalt-precorrin-4 Transmethylase, Domain 1"/>
    <property type="match status" value="1"/>
</dbReference>
<comment type="pathway">
    <text evidence="1">Protein modification; peptidyl-diphthamide biosynthesis.</text>
</comment>
<feature type="binding site" evidence="6">
    <location>
        <begin position="111"/>
        <end position="112"/>
    </location>
    <ligand>
        <name>S-adenosyl-L-methionine</name>
        <dbReference type="ChEBI" id="CHEBI:59789"/>
    </ligand>
</feature>
<evidence type="ECO:0000259" key="7">
    <source>
        <dbReference type="Pfam" id="PF00590"/>
    </source>
</evidence>
<protein>
    <submittedName>
        <fullName evidence="8">Diphthine synthase</fullName>
    </submittedName>
</protein>
<dbReference type="UniPathway" id="UPA00559"/>
<comment type="similarity">
    <text evidence="2">Belongs to the diphthine synthase family.</text>
</comment>
<dbReference type="InterPro" id="IPR035996">
    <property type="entry name" value="4pyrrol_Methylase_sf"/>
</dbReference>
<organism evidence="8 9">
    <name type="scientific">Candidatus Parvarchaeum acidophilus ARMAN-5</name>
    <dbReference type="NCBI Taxonomy" id="662762"/>
    <lineage>
        <taxon>Archaea</taxon>
        <taxon>Candidatus Parvarchaeota</taxon>
        <taxon>Candidatus Parvarchaeum</taxon>
    </lineage>
</organism>
<dbReference type="CDD" id="cd11647">
    <property type="entry name" value="DHP5_DphB"/>
    <property type="match status" value="1"/>
</dbReference>
<gene>
    <name evidence="8" type="ORF">BJBARM5_0089</name>
</gene>
<dbReference type="NCBIfam" id="TIGR00522">
    <property type="entry name" value="dph5"/>
    <property type="match status" value="1"/>
</dbReference>
<accession>D6GUF5</accession>
<keyword evidence="4" id="KW-0808">Transferase</keyword>
<name>D6GUF5_PARA5</name>
<dbReference type="SUPFAM" id="SSF53790">
    <property type="entry name" value="Tetrapyrrole methylase"/>
    <property type="match status" value="1"/>
</dbReference>
<dbReference type="GO" id="GO:0017183">
    <property type="term" value="P:protein histidyl modification to diphthamide"/>
    <property type="evidence" value="ECO:0007669"/>
    <property type="project" value="UniProtKB-UniPathway"/>
</dbReference>
<dbReference type="InterPro" id="IPR014776">
    <property type="entry name" value="4pyrrole_Mease_sub2"/>
</dbReference>
<evidence type="ECO:0000313" key="9">
    <source>
        <dbReference type="Proteomes" id="UP000009376"/>
    </source>
</evidence>